<dbReference type="CDD" id="cd12885">
    <property type="entry name" value="SPRY_RanBP_like"/>
    <property type="match status" value="1"/>
</dbReference>
<dbReference type="Gene3D" id="2.60.120.920">
    <property type="match status" value="1"/>
</dbReference>
<feature type="domain" description="B30.2/SPRY" evidence="2">
    <location>
        <begin position="9"/>
        <end position="246"/>
    </location>
</feature>
<dbReference type="InterPro" id="IPR044736">
    <property type="entry name" value="Gid1/RanBPM/SPLA_SPRY"/>
</dbReference>
<protein>
    <recommendedName>
        <fullName evidence="2">B30.2/SPRY domain-containing protein</fullName>
    </recommendedName>
</protein>
<dbReference type="VEuPathDB" id="TriTrypDB:ECC02_004158"/>
<dbReference type="InterPro" id="IPR013320">
    <property type="entry name" value="ConA-like_dom_sf"/>
</dbReference>
<evidence type="ECO:0000259" key="2">
    <source>
        <dbReference type="PROSITE" id="PS50188"/>
    </source>
</evidence>
<gene>
    <name evidence="3" type="ORF">ECC02_004158</name>
</gene>
<dbReference type="Proteomes" id="UP000583944">
    <property type="component" value="Unassembled WGS sequence"/>
</dbReference>
<dbReference type="AlphaFoldDB" id="A0A7J6Y8R4"/>
<evidence type="ECO:0000313" key="3">
    <source>
        <dbReference type="EMBL" id="KAF5222826.1"/>
    </source>
</evidence>
<dbReference type="EMBL" id="JABDHM010000024">
    <property type="protein sequence ID" value="KAF5222826.1"/>
    <property type="molecule type" value="Genomic_DNA"/>
</dbReference>
<feature type="compositionally biased region" description="Basic and acidic residues" evidence="1">
    <location>
        <begin position="422"/>
        <end position="434"/>
    </location>
</feature>
<reference evidence="3 4" key="1">
    <citation type="journal article" date="2019" name="Genome Biol. Evol.">
        <title>Nanopore Sequencing Significantly Improves Genome Assembly of the Protozoan Parasite Trypanosoma cruzi.</title>
        <authorList>
            <person name="Diaz-Viraque F."/>
            <person name="Pita S."/>
            <person name="Greif G."/>
            <person name="de Souza R.C.M."/>
            <person name="Iraola G."/>
            <person name="Robello C."/>
        </authorList>
    </citation>
    <scope>NUCLEOTIDE SEQUENCE [LARGE SCALE GENOMIC DNA]</scope>
    <source>
        <strain evidence="3 4">Berenice</strain>
    </source>
</reference>
<feature type="region of interest" description="Disordered" evidence="1">
    <location>
        <begin position="863"/>
        <end position="891"/>
    </location>
</feature>
<dbReference type="SUPFAM" id="SSF49899">
    <property type="entry name" value="Concanavalin A-like lectins/glucanases"/>
    <property type="match status" value="1"/>
</dbReference>
<dbReference type="SMART" id="SM00449">
    <property type="entry name" value="SPRY"/>
    <property type="match status" value="1"/>
</dbReference>
<organism evidence="3 4">
    <name type="scientific">Trypanosoma cruzi</name>
    <dbReference type="NCBI Taxonomy" id="5693"/>
    <lineage>
        <taxon>Eukaryota</taxon>
        <taxon>Discoba</taxon>
        <taxon>Euglenozoa</taxon>
        <taxon>Kinetoplastea</taxon>
        <taxon>Metakinetoplastina</taxon>
        <taxon>Trypanosomatida</taxon>
        <taxon>Trypanosomatidae</taxon>
        <taxon>Trypanosoma</taxon>
        <taxon>Schizotrypanum</taxon>
    </lineage>
</organism>
<dbReference type="Pfam" id="PF00622">
    <property type="entry name" value="SPRY"/>
    <property type="match status" value="1"/>
</dbReference>
<accession>A0A7J6Y8R4</accession>
<dbReference type="PROSITE" id="PS50188">
    <property type="entry name" value="B302_SPRY"/>
    <property type="match status" value="1"/>
</dbReference>
<dbReference type="InterPro" id="IPR003877">
    <property type="entry name" value="SPRY_dom"/>
</dbReference>
<dbReference type="InterPro" id="IPR001870">
    <property type="entry name" value="B30.2/SPRY"/>
</dbReference>
<name>A0A7J6Y8R4_TRYCR</name>
<comment type="caution">
    <text evidence="3">The sequence shown here is derived from an EMBL/GenBank/DDBJ whole genome shotgun (WGS) entry which is preliminary data.</text>
</comment>
<feature type="region of interest" description="Disordered" evidence="1">
    <location>
        <begin position="411"/>
        <end position="452"/>
    </location>
</feature>
<sequence>MFYSGWQFPTPQRIVASDSQQDANYFIQETCSPGICLIHFLSTSMRPGVSASAATAAASAASRRENNGRIHLKSDVPIHPYSGVFYFEVEVRSIATAGGNGRNSVMSLSEPELVIGICRESLPQHALPGEEAWSIGLFTAQRMAYINGKGEGEAVRFPTGARQRNSSTAAGNSDDYRARGMKVGDTVGCIVNLMEGTVRFTFNGELLDVVGTLSRRMPRHGYYPAVGMFRLLPAVSLRVVFPPLGRAASILRPPMKEKVPPPPPPPPPAAAAAAAVTTITTATAATTAAVPESGTVAAAAAAAAAAAGGVATAFSPQQEMRTTAAGYFVFNMDKYCEGIAEELVRVHQKKTTADLENECEEDSTCSCRDANIMAAIRKHLAARGMTKALSAFEKEREELQCATAATRVSSPLQEGMGLQSAEETHATRGEDNSKKSSKGAIPGGSGSSRNKISSKLVEEECQGISYSLHIQQLREDIGRGDMISGTQRILAAGVISPTTREKIASVTEDVNLLPNDFWGIIFFAQRRDILFLLRAAHLVEVTLDAMEKGLGALLSRLIGTEEPNRGATGDSTGATHVKTPITTAELMRLALHILLQPFEEVSAAARHHQRASSVGARTGDAAAFGMLDETLAKGESKWPCDDLAAHLFFTGDKTLWSGPEAPVTLLVRRSVPNMPPPKPKHQRQIVETLSMLLSHQRAVCAREEEQRHANENRAWVENWLLLVKDAKIQYRARCWCLLLHAIEDFNGALEYRLLVWLRRHEEEMREAEKGGGLGRHGATTHHREGAGRRLFPSLRSAWRHVHAAAALEPLFNIVTKAFSDRLYRASTAAQLATMAAQNGRSSTFEKGPKRNLSFRCDFMNSEEDEGRYEHGPQPGELASESGSTLTARNNNNKNELLKKTSCYNDDVRLSFLYMKSIYRAVFA</sequence>
<dbReference type="InterPro" id="IPR043136">
    <property type="entry name" value="B30.2/SPRY_sf"/>
</dbReference>
<evidence type="ECO:0000313" key="4">
    <source>
        <dbReference type="Proteomes" id="UP000583944"/>
    </source>
</evidence>
<evidence type="ECO:0000256" key="1">
    <source>
        <dbReference type="SAM" id="MobiDB-lite"/>
    </source>
</evidence>
<proteinExistence type="predicted"/>